<dbReference type="CDD" id="cd00093">
    <property type="entry name" value="HTH_XRE"/>
    <property type="match status" value="1"/>
</dbReference>
<evidence type="ECO:0000313" key="2">
    <source>
        <dbReference type="EMBL" id="NYI99603.1"/>
    </source>
</evidence>
<dbReference type="Proteomes" id="UP000530424">
    <property type="component" value="Unassembled WGS sequence"/>
</dbReference>
<sequence length="462" mass="48644">MDVDLVNALLALDSKVLGERIKAARAAKGLTQPDLGGSDASVAYVSRIEKGERRPGPELVDLFAQRLGVNVEQLVLGEIPDHVRALELQIDLAELELGGGQADVSHERVLAVLADVSLDRIPGGRLRARYVCAAAAEALGLPEATDEFASIVAEAEPGPIALKAAVALSRVSRERGALDEAVSAAERGLDIARKASLIDTEQAVRLTVTLAAAHYERGDIDTAAAACEEAIERADRLDAPGARAAAYWNTSVIEAEAGNIERALHLAKKALNLLETAEGTLDLARLRTQLSAIMLRVDPPDIDDARRQLEQASKELEWSGASPADRARTDIVRARLLFVSGALVEAHELAQEAVGRVGPELPLARGAGLSLLGQIAWSLGDDDGARQAYRSAIAVLTGFGNDREAAQLWFEVGALADEAGLHDEARDAYKRAAASSGLAVRNPIVRGARPVPAKASGAGSSS</sequence>
<dbReference type="Pfam" id="PF13181">
    <property type="entry name" value="TPR_8"/>
    <property type="match status" value="1"/>
</dbReference>
<evidence type="ECO:0000313" key="3">
    <source>
        <dbReference type="Proteomes" id="UP000530424"/>
    </source>
</evidence>
<dbReference type="InterPro" id="IPR010982">
    <property type="entry name" value="Lambda_DNA-bd_dom_sf"/>
</dbReference>
<gene>
    <name evidence="2" type="ORF">HNR19_000302</name>
</gene>
<keyword evidence="3" id="KW-1185">Reference proteome</keyword>
<dbReference type="PANTHER" id="PTHR47691:SF3">
    <property type="entry name" value="HTH-TYPE TRANSCRIPTIONAL REGULATOR RV0890C-RELATED"/>
    <property type="match status" value="1"/>
</dbReference>
<organism evidence="2 3">
    <name type="scientific">Nocardioides thalensis</name>
    <dbReference type="NCBI Taxonomy" id="1914755"/>
    <lineage>
        <taxon>Bacteria</taxon>
        <taxon>Bacillati</taxon>
        <taxon>Actinomycetota</taxon>
        <taxon>Actinomycetes</taxon>
        <taxon>Propionibacteriales</taxon>
        <taxon>Nocardioidaceae</taxon>
        <taxon>Nocardioides</taxon>
    </lineage>
</organism>
<dbReference type="SMART" id="SM00028">
    <property type="entry name" value="TPR"/>
    <property type="match status" value="4"/>
</dbReference>
<dbReference type="PROSITE" id="PS50943">
    <property type="entry name" value="HTH_CROC1"/>
    <property type="match status" value="1"/>
</dbReference>
<dbReference type="Gene3D" id="1.10.260.40">
    <property type="entry name" value="lambda repressor-like DNA-binding domains"/>
    <property type="match status" value="1"/>
</dbReference>
<dbReference type="InterPro" id="IPR011990">
    <property type="entry name" value="TPR-like_helical_dom_sf"/>
</dbReference>
<dbReference type="InterPro" id="IPR001387">
    <property type="entry name" value="Cro/C1-type_HTH"/>
</dbReference>
<dbReference type="Pfam" id="PF13560">
    <property type="entry name" value="HTH_31"/>
    <property type="match status" value="1"/>
</dbReference>
<comment type="caution">
    <text evidence="2">The sequence shown here is derived from an EMBL/GenBank/DDBJ whole genome shotgun (WGS) entry which is preliminary data.</text>
</comment>
<dbReference type="AlphaFoldDB" id="A0A853BX05"/>
<accession>A0A853BX05</accession>
<dbReference type="Gene3D" id="1.25.40.10">
    <property type="entry name" value="Tetratricopeptide repeat domain"/>
    <property type="match status" value="2"/>
</dbReference>
<evidence type="ECO:0000259" key="1">
    <source>
        <dbReference type="PROSITE" id="PS50943"/>
    </source>
</evidence>
<reference evidence="2 3" key="1">
    <citation type="submission" date="2020-07" db="EMBL/GenBank/DDBJ databases">
        <title>Sequencing the genomes of 1000 actinobacteria strains.</title>
        <authorList>
            <person name="Klenk H.-P."/>
        </authorList>
    </citation>
    <scope>NUCLEOTIDE SEQUENCE [LARGE SCALE GENOMIC DNA]</scope>
    <source>
        <strain evidence="2 3">DSM 103833</strain>
    </source>
</reference>
<dbReference type="RefSeq" id="WP_179666232.1">
    <property type="nucleotide sequence ID" value="NZ_JACCFP010000001.1"/>
</dbReference>
<protein>
    <submittedName>
        <fullName evidence="2">Tetratricopeptide (TPR) repeat protein</fullName>
    </submittedName>
</protein>
<dbReference type="GO" id="GO:0003677">
    <property type="term" value="F:DNA binding"/>
    <property type="evidence" value="ECO:0007669"/>
    <property type="project" value="InterPro"/>
</dbReference>
<dbReference type="InterPro" id="IPR019734">
    <property type="entry name" value="TPR_rpt"/>
</dbReference>
<dbReference type="SUPFAM" id="SSF47413">
    <property type="entry name" value="lambda repressor-like DNA-binding domains"/>
    <property type="match status" value="1"/>
</dbReference>
<feature type="domain" description="HTH cro/C1-type" evidence="1">
    <location>
        <begin position="21"/>
        <end position="74"/>
    </location>
</feature>
<dbReference type="PANTHER" id="PTHR47691">
    <property type="entry name" value="REGULATOR-RELATED"/>
    <property type="match status" value="1"/>
</dbReference>
<dbReference type="SUPFAM" id="SSF48452">
    <property type="entry name" value="TPR-like"/>
    <property type="match status" value="2"/>
</dbReference>
<proteinExistence type="predicted"/>
<dbReference type="SMART" id="SM00530">
    <property type="entry name" value="HTH_XRE"/>
    <property type="match status" value="1"/>
</dbReference>
<name>A0A853BX05_9ACTN</name>
<dbReference type="EMBL" id="JACCFP010000001">
    <property type="protein sequence ID" value="NYI99603.1"/>
    <property type="molecule type" value="Genomic_DNA"/>
</dbReference>